<evidence type="ECO:0000313" key="2">
    <source>
        <dbReference type="EMBL" id="RFZ92042.1"/>
    </source>
</evidence>
<feature type="chain" id="PRO_5016804360" evidence="1">
    <location>
        <begin position="21"/>
        <end position="419"/>
    </location>
</feature>
<name>A0A372NSD8_9SPHI</name>
<evidence type="ECO:0000256" key="1">
    <source>
        <dbReference type="SAM" id="SignalP"/>
    </source>
</evidence>
<dbReference type="Proteomes" id="UP000264217">
    <property type="component" value="Unassembled WGS sequence"/>
</dbReference>
<gene>
    <name evidence="2" type="ORF">D0C36_11385</name>
</gene>
<comment type="caution">
    <text evidence="2">The sequence shown here is derived from an EMBL/GenBank/DDBJ whole genome shotgun (WGS) entry which is preliminary data.</text>
</comment>
<protein>
    <submittedName>
        <fullName evidence="2">Uncharacterized protein</fullName>
    </submittedName>
</protein>
<keyword evidence="3" id="KW-1185">Reference proteome</keyword>
<proteinExistence type="predicted"/>
<feature type="signal peptide" evidence="1">
    <location>
        <begin position="1"/>
        <end position="20"/>
    </location>
</feature>
<reference evidence="2 3" key="1">
    <citation type="submission" date="2018-08" db="EMBL/GenBank/DDBJ databases">
        <title>Mucilaginibacter sp. MYSH2.</title>
        <authorList>
            <person name="Seo T."/>
        </authorList>
    </citation>
    <scope>NUCLEOTIDE SEQUENCE [LARGE SCALE GENOMIC DNA]</scope>
    <source>
        <strain evidence="2 3">MYSH2</strain>
    </source>
</reference>
<dbReference type="AlphaFoldDB" id="A0A372NSD8"/>
<keyword evidence="1" id="KW-0732">Signal</keyword>
<evidence type="ECO:0000313" key="3">
    <source>
        <dbReference type="Proteomes" id="UP000264217"/>
    </source>
</evidence>
<accession>A0A372NSD8</accession>
<organism evidence="2 3">
    <name type="scientific">Mucilaginibacter conchicola</name>
    <dbReference type="NCBI Taxonomy" id="2303333"/>
    <lineage>
        <taxon>Bacteria</taxon>
        <taxon>Pseudomonadati</taxon>
        <taxon>Bacteroidota</taxon>
        <taxon>Sphingobacteriia</taxon>
        <taxon>Sphingobacteriales</taxon>
        <taxon>Sphingobacteriaceae</taxon>
        <taxon>Mucilaginibacter</taxon>
    </lineage>
</organism>
<dbReference type="EMBL" id="QWDC01000002">
    <property type="protein sequence ID" value="RFZ92042.1"/>
    <property type="molecule type" value="Genomic_DNA"/>
</dbReference>
<dbReference type="RefSeq" id="WP_117391753.1">
    <property type="nucleotide sequence ID" value="NZ_QWDC01000002.1"/>
</dbReference>
<sequence>MKTPYLIGLLLMLCSSTTWAQTLEIPKDKLTIQRSDKPETIDISINIKNVKAKESVDIKVIDLNSGTAQRSEDYEILSASVIKGIDIAHLNLLVKPSTQASAKTIILKLVAVKDGEFLSDLNPTITLANKKGIGSPLELKNIDSARFTILTAGSLSFYGKPLFSKYIGQLDIRLPLYKKWGLNAGVFTKSFFADSVNTGTGTFNIKKPNDTIFYARNTYLRYAKKEYNTVGAYLNPTLSIARNDDNEASLRLYLTGSLEVLWTSVKTTYNNFVLTDSVNVKYDASVTSDDALDAKNPRITPKNSFTMEHTITGYYGIGPQLIYQKDNLLHLNVLLLTGNSITGGDANYRPTMANASENLNFYNRINPNKFFYLAKGVVTEKVTKLNATIGVEVRGFYPNNAAFTAYLGFLIAPSDFFKK</sequence>
<dbReference type="OrthoDB" id="9821867at2"/>